<dbReference type="EMBL" id="CP053540">
    <property type="protein sequence ID" value="WOB41975.1"/>
    <property type="molecule type" value="Genomic_DNA"/>
</dbReference>
<proteinExistence type="predicted"/>
<evidence type="ECO:0000313" key="2">
    <source>
        <dbReference type="EMBL" id="WOB41975.1"/>
    </source>
</evidence>
<dbReference type="AlphaFoldDB" id="A0AA96Y8F8"/>
<organism evidence="2">
    <name type="scientific">Thermoleptolyngbya oregonensis NK1-22</name>
    <dbReference type="NCBI Taxonomy" id="2547457"/>
    <lineage>
        <taxon>Bacteria</taxon>
        <taxon>Bacillati</taxon>
        <taxon>Cyanobacteriota</taxon>
        <taxon>Cyanophyceae</taxon>
        <taxon>Oculatellales</taxon>
        <taxon>Oculatellaceae</taxon>
        <taxon>Thermoleptolyngbya</taxon>
    </lineage>
</organism>
<dbReference type="KEGG" id="tog:HNI00_01435"/>
<gene>
    <name evidence="2" type="ORF">HNI00_01435</name>
</gene>
<reference evidence="2" key="1">
    <citation type="submission" date="2020-05" db="EMBL/GenBank/DDBJ databases">
        <authorList>
            <person name="Zhu T."/>
            <person name="Keshari N."/>
            <person name="Lu X."/>
        </authorList>
    </citation>
    <scope>NUCLEOTIDE SEQUENCE</scope>
    <source>
        <strain evidence="2">NK1-22</strain>
    </source>
</reference>
<feature type="region of interest" description="Disordered" evidence="1">
    <location>
        <begin position="25"/>
        <end position="46"/>
    </location>
</feature>
<protein>
    <submittedName>
        <fullName evidence="2">Uncharacterized protein</fullName>
    </submittedName>
</protein>
<evidence type="ECO:0000256" key="1">
    <source>
        <dbReference type="SAM" id="MobiDB-lite"/>
    </source>
</evidence>
<sequence>MQSQHRHFWAIALHLLAPVPLGDRPHFPTPTSLGDRPPDTFWDVAH</sequence>
<dbReference type="RefSeq" id="WP_316790030.1">
    <property type="nucleotide sequence ID" value="NZ_CP053540.1"/>
</dbReference>
<accession>A0AA96Y8F8</accession>
<name>A0AA96Y8F8_9CYAN</name>